<evidence type="ECO:0000313" key="1">
    <source>
        <dbReference type="EMBL" id="KAF7823298.1"/>
    </source>
</evidence>
<protein>
    <submittedName>
        <fullName evidence="1">Uncharacterized protein</fullName>
    </submittedName>
</protein>
<dbReference type="AlphaFoldDB" id="A0A834TJK8"/>
<dbReference type="EMBL" id="JAAIUW010000007">
    <property type="protein sequence ID" value="KAF7823298.1"/>
    <property type="molecule type" value="Genomic_DNA"/>
</dbReference>
<accession>A0A834TJK8</accession>
<name>A0A834TJK8_9FABA</name>
<organism evidence="1 2">
    <name type="scientific">Senna tora</name>
    <dbReference type="NCBI Taxonomy" id="362788"/>
    <lineage>
        <taxon>Eukaryota</taxon>
        <taxon>Viridiplantae</taxon>
        <taxon>Streptophyta</taxon>
        <taxon>Embryophyta</taxon>
        <taxon>Tracheophyta</taxon>
        <taxon>Spermatophyta</taxon>
        <taxon>Magnoliopsida</taxon>
        <taxon>eudicotyledons</taxon>
        <taxon>Gunneridae</taxon>
        <taxon>Pentapetalae</taxon>
        <taxon>rosids</taxon>
        <taxon>fabids</taxon>
        <taxon>Fabales</taxon>
        <taxon>Fabaceae</taxon>
        <taxon>Caesalpinioideae</taxon>
        <taxon>Cassia clade</taxon>
        <taxon>Senna</taxon>
    </lineage>
</organism>
<dbReference type="Proteomes" id="UP000634136">
    <property type="component" value="Unassembled WGS sequence"/>
</dbReference>
<comment type="caution">
    <text evidence="1">The sequence shown here is derived from an EMBL/GenBank/DDBJ whole genome shotgun (WGS) entry which is preliminary data.</text>
</comment>
<reference evidence="1" key="1">
    <citation type="submission" date="2020-09" db="EMBL/GenBank/DDBJ databases">
        <title>Genome-Enabled Discovery of Anthraquinone Biosynthesis in Senna tora.</title>
        <authorList>
            <person name="Kang S.-H."/>
            <person name="Pandey R.P."/>
            <person name="Lee C.-M."/>
            <person name="Sim J.-S."/>
            <person name="Jeong J.-T."/>
            <person name="Choi B.-S."/>
            <person name="Jung M."/>
            <person name="Ginzburg D."/>
            <person name="Zhao K."/>
            <person name="Won S.Y."/>
            <person name="Oh T.-J."/>
            <person name="Yu Y."/>
            <person name="Kim N.-H."/>
            <person name="Lee O.R."/>
            <person name="Lee T.-H."/>
            <person name="Bashyal P."/>
            <person name="Kim T.-S."/>
            <person name="Lee W.-H."/>
            <person name="Kawkins C."/>
            <person name="Kim C.-K."/>
            <person name="Kim J.S."/>
            <person name="Ahn B.O."/>
            <person name="Rhee S.Y."/>
            <person name="Sohng J.K."/>
        </authorList>
    </citation>
    <scope>NUCLEOTIDE SEQUENCE</scope>
    <source>
        <tissue evidence="1">Leaf</tissue>
    </source>
</reference>
<gene>
    <name evidence="1" type="ORF">G2W53_021442</name>
</gene>
<sequence>MAQRTKKESLTTRIPWATPIKGILTNNISNKIRHMIQYYKSTIAGQTTLGKKVCTPISWPRGVDELNNPIFATKFLHDFDSRMATTGQIRLVIEGAQGTGTTPGGCPATGTFCREEAVLPTIPQGNIGLGRITRRCNSQDFVDGMLGKDANKLLNVPIPLDIREFFDLHTTDYVGVPSISEVTEDYVVRNPPIFPETYFTTISQLPSDLISEVRKDTNNISPKA</sequence>
<evidence type="ECO:0000313" key="2">
    <source>
        <dbReference type="Proteomes" id="UP000634136"/>
    </source>
</evidence>
<keyword evidence="2" id="KW-1185">Reference proteome</keyword>
<proteinExistence type="predicted"/>